<dbReference type="InterPro" id="IPR013087">
    <property type="entry name" value="Znf_C2H2_type"/>
</dbReference>
<feature type="domain" description="C2H2-type" evidence="2">
    <location>
        <begin position="221"/>
        <end position="248"/>
    </location>
</feature>
<dbReference type="OrthoDB" id="3564953at2759"/>
<protein>
    <recommendedName>
        <fullName evidence="2">C2H2-type domain-containing protein</fullName>
    </recommendedName>
</protein>
<evidence type="ECO:0000259" key="2">
    <source>
        <dbReference type="PROSITE" id="PS50157"/>
    </source>
</evidence>
<dbReference type="PROSITE" id="PS50157">
    <property type="entry name" value="ZINC_FINGER_C2H2_2"/>
    <property type="match status" value="1"/>
</dbReference>
<keyword evidence="4" id="KW-1185">Reference proteome</keyword>
<dbReference type="AlphaFoldDB" id="A0A1L7XLA4"/>
<accession>A0A1L7XLA4</accession>
<dbReference type="EMBL" id="FJOG01000033">
    <property type="protein sequence ID" value="CZR65798.1"/>
    <property type="molecule type" value="Genomic_DNA"/>
</dbReference>
<keyword evidence="1" id="KW-0862">Zinc</keyword>
<dbReference type="GO" id="GO:0008270">
    <property type="term" value="F:zinc ion binding"/>
    <property type="evidence" value="ECO:0007669"/>
    <property type="project" value="UniProtKB-KW"/>
</dbReference>
<evidence type="ECO:0000256" key="1">
    <source>
        <dbReference type="PROSITE-ProRule" id="PRU00042"/>
    </source>
</evidence>
<sequence>MTSNRILLNATSSETPCDDCYHGMELISTISSSSGVQNAQHQQCTHLAARLETIESRLHALEFLVRRRREVASSSSSILETLDNYHVSDTSLSDNALCYGIMGSIVSDLADGAGQQHGRPSLDFAFDTDGHNGVEDMVGQRADHHTFDEMFDFDLASYAADANNGTDNYKQGAETQDVDTMVAVTPFDNAIALPAAATTSFQLNAMSAAPIATVAPPRQRHQCPNCGRTFLRPGDRDRHALKHNPNAQRYPCTYPGCRYSGMRAFLRKDKLREHRARHGH</sequence>
<keyword evidence="1" id="KW-0863">Zinc-finger</keyword>
<proteinExistence type="predicted"/>
<gene>
    <name evidence="3" type="ORF">PAC_15698</name>
</gene>
<dbReference type="SMART" id="SM00355">
    <property type="entry name" value="ZnF_C2H2"/>
    <property type="match status" value="2"/>
</dbReference>
<organism evidence="3 4">
    <name type="scientific">Phialocephala subalpina</name>
    <dbReference type="NCBI Taxonomy" id="576137"/>
    <lineage>
        <taxon>Eukaryota</taxon>
        <taxon>Fungi</taxon>
        <taxon>Dikarya</taxon>
        <taxon>Ascomycota</taxon>
        <taxon>Pezizomycotina</taxon>
        <taxon>Leotiomycetes</taxon>
        <taxon>Helotiales</taxon>
        <taxon>Mollisiaceae</taxon>
        <taxon>Phialocephala</taxon>
        <taxon>Phialocephala fortinii species complex</taxon>
    </lineage>
</organism>
<dbReference type="STRING" id="576137.A0A1L7XLA4"/>
<dbReference type="Gene3D" id="3.30.160.60">
    <property type="entry name" value="Classic Zinc Finger"/>
    <property type="match status" value="1"/>
</dbReference>
<evidence type="ECO:0000313" key="3">
    <source>
        <dbReference type="EMBL" id="CZR65798.1"/>
    </source>
</evidence>
<dbReference type="Proteomes" id="UP000184330">
    <property type="component" value="Unassembled WGS sequence"/>
</dbReference>
<reference evidence="3 4" key="1">
    <citation type="submission" date="2016-03" db="EMBL/GenBank/DDBJ databases">
        <authorList>
            <person name="Ploux O."/>
        </authorList>
    </citation>
    <scope>NUCLEOTIDE SEQUENCE [LARGE SCALE GENOMIC DNA]</scope>
    <source>
        <strain evidence="3 4">UAMH 11012</strain>
    </source>
</reference>
<dbReference type="PROSITE" id="PS00028">
    <property type="entry name" value="ZINC_FINGER_C2H2_1"/>
    <property type="match status" value="1"/>
</dbReference>
<evidence type="ECO:0000313" key="4">
    <source>
        <dbReference type="Proteomes" id="UP000184330"/>
    </source>
</evidence>
<name>A0A1L7XLA4_9HELO</name>
<keyword evidence="1" id="KW-0479">Metal-binding</keyword>